<comment type="caution">
    <text evidence="2">The sequence shown here is derived from an EMBL/GenBank/DDBJ whole genome shotgun (WGS) entry which is preliminary data.</text>
</comment>
<dbReference type="OrthoDB" id="10542004at2759"/>
<dbReference type="AlphaFoldDB" id="A0A6A1QGC0"/>
<gene>
    <name evidence="2" type="ORF">E2I00_012209</name>
</gene>
<evidence type="ECO:0000313" key="3">
    <source>
        <dbReference type="Proteomes" id="UP000437017"/>
    </source>
</evidence>
<dbReference type="EMBL" id="SGJD01000453">
    <property type="protein sequence ID" value="KAB0405131.1"/>
    <property type="molecule type" value="Genomic_DNA"/>
</dbReference>
<reference evidence="2 3" key="1">
    <citation type="journal article" date="2019" name="PLoS ONE">
        <title>Genomic analyses reveal an absence of contemporary introgressive admixture between fin whales and blue whales, despite known hybrids.</title>
        <authorList>
            <person name="Westbury M.V."/>
            <person name="Petersen B."/>
            <person name="Lorenzen E.D."/>
        </authorList>
    </citation>
    <scope>NUCLEOTIDE SEQUENCE [LARGE SCALE GENOMIC DNA]</scope>
    <source>
        <strain evidence="2">FinWhale-01</strain>
    </source>
</reference>
<feature type="compositionally biased region" description="Basic and acidic residues" evidence="1">
    <location>
        <begin position="11"/>
        <end position="29"/>
    </location>
</feature>
<name>A0A6A1QGC0_BALPH</name>
<keyword evidence="3" id="KW-1185">Reference proteome</keyword>
<dbReference type="Proteomes" id="UP000437017">
    <property type="component" value="Unassembled WGS sequence"/>
</dbReference>
<evidence type="ECO:0000256" key="1">
    <source>
        <dbReference type="SAM" id="MobiDB-lite"/>
    </source>
</evidence>
<proteinExistence type="predicted"/>
<organism evidence="2 3">
    <name type="scientific">Balaenoptera physalus</name>
    <name type="common">Fin whale</name>
    <name type="synonym">Balaena physalus</name>
    <dbReference type="NCBI Taxonomy" id="9770"/>
    <lineage>
        <taxon>Eukaryota</taxon>
        <taxon>Metazoa</taxon>
        <taxon>Chordata</taxon>
        <taxon>Craniata</taxon>
        <taxon>Vertebrata</taxon>
        <taxon>Euteleostomi</taxon>
        <taxon>Mammalia</taxon>
        <taxon>Eutheria</taxon>
        <taxon>Laurasiatheria</taxon>
        <taxon>Artiodactyla</taxon>
        <taxon>Whippomorpha</taxon>
        <taxon>Cetacea</taxon>
        <taxon>Mysticeti</taxon>
        <taxon>Balaenopteridae</taxon>
        <taxon>Balaenoptera</taxon>
    </lineage>
</organism>
<accession>A0A6A1QGC0</accession>
<evidence type="ECO:0000313" key="2">
    <source>
        <dbReference type="EMBL" id="KAB0405131.1"/>
    </source>
</evidence>
<protein>
    <submittedName>
        <fullName evidence="2">Uncharacterized protein</fullName>
    </submittedName>
</protein>
<sequence>MKTDHLELKVMGRSGQEKSELERALDRSADPALTGCPGPCYRKLSRVPSVVPRPSLRAQTGAPAEPRDQ</sequence>
<feature type="region of interest" description="Disordered" evidence="1">
    <location>
        <begin position="11"/>
        <end position="69"/>
    </location>
</feature>